<organism evidence="10 11">
    <name type="scientific">Glossina austeni</name>
    <name type="common">Savannah tsetse fly</name>
    <dbReference type="NCBI Taxonomy" id="7395"/>
    <lineage>
        <taxon>Eukaryota</taxon>
        <taxon>Metazoa</taxon>
        <taxon>Ecdysozoa</taxon>
        <taxon>Arthropoda</taxon>
        <taxon>Hexapoda</taxon>
        <taxon>Insecta</taxon>
        <taxon>Pterygota</taxon>
        <taxon>Neoptera</taxon>
        <taxon>Endopterygota</taxon>
        <taxon>Diptera</taxon>
        <taxon>Brachycera</taxon>
        <taxon>Muscomorpha</taxon>
        <taxon>Hippoboscoidea</taxon>
        <taxon>Glossinidae</taxon>
        <taxon>Glossina</taxon>
    </lineage>
</organism>
<proteinExistence type="inferred from homology"/>
<protein>
    <recommendedName>
        <fullName evidence="4">Ribonuclease H2 subunit B</fullName>
    </recommendedName>
    <alternativeName>
        <fullName evidence="7">Ribonuclease HI subunit B</fullName>
    </alternativeName>
</protein>
<dbReference type="InterPro" id="IPR019024">
    <property type="entry name" value="RNase_H2_suB_wHTH"/>
</dbReference>
<evidence type="ECO:0000256" key="5">
    <source>
        <dbReference type="ARBA" id="ARBA00023242"/>
    </source>
</evidence>
<dbReference type="AlphaFoldDB" id="A0A1A9VU50"/>
<comment type="subunit">
    <text evidence="3">The RNase H2 complex is a heterotrimer composed of the catalytic subunit RNASEH2A and the non-catalytic subunits RNASEH2B and RNASEH2C.</text>
</comment>
<dbReference type="GO" id="GO:0006401">
    <property type="term" value="P:RNA catabolic process"/>
    <property type="evidence" value="ECO:0007669"/>
    <property type="project" value="TreeGrafter"/>
</dbReference>
<comment type="similarity">
    <text evidence="2">Belongs to the RNase H2 subunit B family.</text>
</comment>
<name>A0A1A9VU50_GLOAU</name>
<evidence type="ECO:0000256" key="1">
    <source>
        <dbReference type="ARBA" id="ARBA00004123"/>
    </source>
</evidence>
<dbReference type="Pfam" id="PF09468">
    <property type="entry name" value="RNase_H2-Ydr279"/>
    <property type="match status" value="1"/>
</dbReference>
<dbReference type="InterPro" id="IPR041195">
    <property type="entry name" value="Rnh202_N"/>
</dbReference>
<dbReference type="EnsemblMetazoa" id="GAUT047690-RA">
    <property type="protein sequence ID" value="GAUT047690-PA"/>
    <property type="gene ID" value="GAUT047690"/>
</dbReference>
<reference evidence="10" key="1">
    <citation type="submission" date="2020-05" db="UniProtKB">
        <authorList>
            <consortium name="EnsemblMetazoa"/>
        </authorList>
    </citation>
    <scope>IDENTIFICATION</scope>
    <source>
        <strain evidence="10">TTRI</strain>
    </source>
</reference>
<dbReference type="VEuPathDB" id="VectorBase:GAUT047690"/>
<evidence type="ECO:0000256" key="3">
    <source>
        <dbReference type="ARBA" id="ARBA00011277"/>
    </source>
</evidence>
<dbReference type="PANTHER" id="PTHR13383:SF11">
    <property type="entry name" value="RIBONUCLEASE H2 SUBUNIT B"/>
    <property type="match status" value="1"/>
</dbReference>
<dbReference type="CDD" id="cd09270">
    <property type="entry name" value="RNase_H2-B"/>
    <property type="match status" value="1"/>
</dbReference>
<keyword evidence="11" id="KW-1185">Reference proteome</keyword>
<feature type="domain" description="Rnh202 triple barrel" evidence="9">
    <location>
        <begin position="45"/>
        <end position="104"/>
    </location>
</feature>
<evidence type="ECO:0000256" key="2">
    <source>
        <dbReference type="ARBA" id="ARBA00009823"/>
    </source>
</evidence>
<evidence type="ECO:0000256" key="7">
    <source>
        <dbReference type="ARBA" id="ARBA00033464"/>
    </source>
</evidence>
<comment type="function">
    <text evidence="6">Non catalytic subunit of RNase H2, an endonuclease that specifically degrades the RNA of RNA:DNA hybrids. Participates in DNA replication, possibly by mediating the removal of lagging-strand Okazaki fragment RNA primers during DNA replication. Mediates the excision of single ribonucleotides from DNA:RNA duplexes.</text>
</comment>
<dbReference type="Gene3D" id="2.20.25.530">
    <property type="match status" value="1"/>
</dbReference>
<keyword evidence="5" id="KW-0539">Nucleus</keyword>
<dbReference type="Gene3D" id="1.10.20.120">
    <property type="match status" value="1"/>
</dbReference>
<sequence>MSETRITRSKTIEEEAEGKLRTKRSRVNALKKVFFISEKIFNDSTQNLVLERFFHPGKDKATLFMTRDDKDIMELLQFAEPRRSWFINDEVCSDGRIYITAAIDVTFFALPHLRKHCATKAMAMDSIHDDEDETVARLLTCFVQPQLLRCVTDVKVVNDVCYYKYNHEKTLAWLSIKVKNVTEALKKQGIYCGSSAVSQNYARSEKATDEIINEMDYVRIACDYVGTYLSLDLYEELVHHMEIPAKSLVLTEKSIKKRKSMENLGSSNSKKRKLVKESSLNTSINLDIFDDNRQVLADSQSRDDKRENVSNKLSPKERILSAKEKQFAKGAKGSKNIASFFSKKSI</sequence>
<feature type="domain" description="Ribonuclease H2 subunit B wHTH" evidence="8">
    <location>
        <begin position="107"/>
        <end position="237"/>
    </location>
</feature>
<dbReference type="PANTHER" id="PTHR13383">
    <property type="entry name" value="RIBONUCLEASE H2 SUBUNIT B"/>
    <property type="match status" value="1"/>
</dbReference>
<evidence type="ECO:0000259" key="8">
    <source>
        <dbReference type="Pfam" id="PF09468"/>
    </source>
</evidence>
<evidence type="ECO:0000256" key="6">
    <source>
        <dbReference type="ARBA" id="ARBA00024778"/>
    </source>
</evidence>
<dbReference type="GO" id="GO:0005654">
    <property type="term" value="C:nucleoplasm"/>
    <property type="evidence" value="ECO:0007669"/>
    <property type="project" value="TreeGrafter"/>
</dbReference>
<dbReference type="FunFam" id="1.10.20.120:FF:000002">
    <property type="entry name" value="Ribonuclease H2 subunit B"/>
    <property type="match status" value="1"/>
</dbReference>
<dbReference type="Pfam" id="PF17745">
    <property type="entry name" value="Ydr279_N"/>
    <property type="match status" value="1"/>
</dbReference>
<evidence type="ECO:0000256" key="4">
    <source>
        <dbReference type="ARBA" id="ARBA00019062"/>
    </source>
</evidence>
<dbReference type="Proteomes" id="UP000078200">
    <property type="component" value="Unassembled WGS sequence"/>
</dbReference>
<evidence type="ECO:0000313" key="10">
    <source>
        <dbReference type="EnsemblMetazoa" id="GAUT047690-PA"/>
    </source>
</evidence>
<dbReference type="GO" id="GO:0032299">
    <property type="term" value="C:ribonuclease H2 complex"/>
    <property type="evidence" value="ECO:0007669"/>
    <property type="project" value="InterPro"/>
</dbReference>
<comment type="subcellular location">
    <subcellularLocation>
        <location evidence="1">Nucleus</location>
    </subcellularLocation>
</comment>
<dbReference type="InterPro" id="IPR040456">
    <property type="entry name" value="RNase_H2_suB"/>
</dbReference>
<dbReference type="STRING" id="7395.A0A1A9VU50"/>
<evidence type="ECO:0000313" key="11">
    <source>
        <dbReference type="Proteomes" id="UP000078200"/>
    </source>
</evidence>
<accession>A0A1A9VU50</accession>
<evidence type="ECO:0000259" key="9">
    <source>
        <dbReference type="Pfam" id="PF17745"/>
    </source>
</evidence>